<keyword evidence="2" id="KW-1185">Reference proteome</keyword>
<evidence type="ECO:0000313" key="1">
    <source>
        <dbReference type="EMBL" id="KAF9149343.1"/>
    </source>
</evidence>
<organism evidence="1 2">
    <name type="scientific">Linnemannia schmuckeri</name>
    <dbReference type="NCBI Taxonomy" id="64567"/>
    <lineage>
        <taxon>Eukaryota</taxon>
        <taxon>Fungi</taxon>
        <taxon>Fungi incertae sedis</taxon>
        <taxon>Mucoromycota</taxon>
        <taxon>Mortierellomycotina</taxon>
        <taxon>Mortierellomycetes</taxon>
        <taxon>Mortierellales</taxon>
        <taxon>Mortierellaceae</taxon>
        <taxon>Linnemannia</taxon>
    </lineage>
</organism>
<dbReference type="Proteomes" id="UP000748756">
    <property type="component" value="Unassembled WGS sequence"/>
</dbReference>
<comment type="caution">
    <text evidence="1">The sequence shown here is derived from an EMBL/GenBank/DDBJ whole genome shotgun (WGS) entry which is preliminary data.</text>
</comment>
<evidence type="ECO:0000313" key="2">
    <source>
        <dbReference type="Proteomes" id="UP000748756"/>
    </source>
</evidence>
<gene>
    <name evidence="1" type="ORF">BG015_008872</name>
</gene>
<dbReference type="AlphaFoldDB" id="A0A9P5RWC2"/>
<dbReference type="EMBL" id="JAAAUQ010000541">
    <property type="protein sequence ID" value="KAF9149343.1"/>
    <property type="molecule type" value="Genomic_DNA"/>
</dbReference>
<accession>A0A9P5RWC2</accession>
<proteinExistence type="predicted"/>
<protein>
    <submittedName>
        <fullName evidence="1">Uncharacterized protein</fullName>
    </submittedName>
</protein>
<sequence length="74" mass="8306">MKVLKLCSSPHLIHPRAARTPYPVAFMDINNNSNRSSGTDSKKDIWMCRKLETLQLGFKPLPKPTSKQSPKTPA</sequence>
<name>A0A9P5RWC2_9FUNG</name>
<reference evidence="1" key="1">
    <citation type="journal article" date="2020" name="Fungal Divers.">
        <title>Resolving the Mortierellaceae phylogeny through synthesis of multi-gene phylogenetics and phylogenomics.</title>
        <authorList>
            <person name="Vandepol N."/>
            <person name="Liber J."/>
            <person name="Desiro A."/>
            <person name="Na H."/>
            <person name="Kennedy M."/>
            <person name="Barry K."/>
            <person name="Grigoriev I.V."/>
            <person name="Miller A.N."/>
            <person name="O'Donnell K."/>
            <person name="Stajich J.E."/>
            <person name="Bonito G."/>
        </authorList>
    </citation>
    <scope>NUCLEOTIDE SEQUENCE</scope>
    <source>
        <strain evidence="1">NRRL 6426</strain>
    </source>
</reference>